<protein>
    <submittedName>
        <fullName evidence="1">Uncharacterized protein</fullName>
    </submittedName>
</protein>
<name>A0A0F9Q4V4_9ZZZZ</name>
<evidence type="ECO:0000313" key="1">
    <source>
        <dbReference type="EMBL" id="KKN08281.1"/>
    </source>
</evidence>
<dbReference type="Gene3D" id="3.40.960.10">
    <property type="entry name" value="VSR Endonuclease"/>
    <property type="match status" value="1"/>
</dbReference>
<proteinExistence type="predicted"/>
<sequence length="306" mass="35439">MKKKTNEQFIRSTASIHQHKYTYTNTAYNGDSNYVVVTCPIHDDFRCVASNHLQGSGCPKCGIITSSIKNTKSLGVFLREAKNVHGNKYDYSQFQYVNSKTKGKIVCHVHGIFEQTPENHILSGSGCKFCGINCAKKKNSLTNNEFIKRARKIHEDLYEYHKTKYNGIHKKVIVVCKTHGDFTLTPANHLYRGAGCPKCVSRISSKESEWLDSLNIPQQHRQVTFKLGKRRVEVDGYDPETNTIYEFWGDYWHGNPKKYNPRHQHPVTKRTYGEMYEKTQEKRELILNAGYNLIEMWESNFEKDKL</sequence>
<gene>
    <name evidence="1" type="ORF">LCGC14_1058270</name>
</gene>
<reference evidence="1" key="1">
    <citation type="journal article" date="2015" name="Nature">
        <title>Complex archaea that bridge the gap between prokaryotes and eukaryotes.</title>
        <authorList>
            <person name="Spang A."/>
            <person name="Saw J.H."/>
            <person name="Jorgensen S.L."/>
            <person name="Zaremba-Niedzwiedzka K."/>
            <person name="Martijn J."/>
            <person name="Lind A.E."/>
            <person name="van Eijk R."/>
            <person name="Schleper C."/>
            <person name="Guy L."/>
            <person name="Ettema T.J."/>
        </authorList>
    </citation>
    <scope>NUCLEOTIDE SEQUENCE</scope>
</reference>
<dbReference type="EMBL" id="LAZR01004474">
    <property type="protein sequence ID" value="KKN08281.1"/>
    <property type="molecule type" value="Genomic_DNA"/>
</dbReference>
<organism evidence="1">
    <name type="scientific">marine sediment metagenome</name>
    <dbReference type="NCBI Taxonomy" id="412755"/>
    <lineage>
        <taxon>unclassified sequences</taxon>
        <taxon>metagenomes</taxon>
        <taxon>ecological metagenomes</taxon>
    </lineage>
</organism>
<dbReference type="AlphaFoldDB" id="A0A0F9Q4V4"/>
<comment type="caution">
    <text evidence="1">The sequence shown here is derived from an EMBL/GenBank/DDBJ whole genome shotgun (WGS) entry which is preliminary data.</text>
</comment>
<accession>A0A0F9Q4V4</accession>